<keyword evidence="1" id="KW-1133">Transmembrane helix</keyword>
<feature type="transmembrane region" description="Helical" evidence="1">
    <location>
        <begin position="90"/>
        <end position="110"/>
    </location>
</feature>
<evidence type="ECO:0000313" key="2">
    <source>
        <dbReference type="EMBL" id="TDD62679.1"/>
    </source>
</evidence>
<dbReference type="Proteomes" id="UP000295124">
    <property type="component" value="Unassembled WGS sequence"/>
</dbReference>
<dbReference type="RefSeq" id="WP_132165025.1">
    <property type="nucleotide sequence ID" value="NZ_SMKX01000005.1"/>
</dbReference>
<dbReference type="OrthoDB" id="5192869at2"/>
<proteinExistence type="predicted"/>
<dbReference type="AlphaFoldDB" id="A0A4R4ZX13"/>
<dbReference type="EMBL" id="SMKX01000005">
    <property type="protein sequence ID" value="TDD62679.1"/>
    <property type="molecule type" value="Genomic_DNA"/>
</dbReference>
<keyword evidence="3" id="KW-1185">Reference proteome</keyword>
<comment type="caution">
    <text evidence="2">The sequence shown here is derived from an EMBL/GenBank/DDBJ whole genome shotgun (WGS) entry which is preliminary data.</text>
</comment>
<keyword evidence="1" id="KW-0812">Transmembrane</keyword>
<evidence type="ECO:0000256" key="1">
    <source>
        <dbReference type="SAM" id="Phobius"/>
    </source>
</evidence>
<gene>
    <name evidence="2" type="ORF">E1263_02880</name>
</gene>
<accession>A0A4R4ZX13</accession>
<reference evidence="2 3" key="1">
    <citation type="submission" date="2019-03" db="EMBL/GenBank/DDBJ databases">
        <title>Draft genome sequences of novel Actinobacteria.</title>
        <authorList>
            <person name="Sahin N."/>
            <person name="Ay H."/>
            <person name="Saygin H."/>
        </authorList>
    </citation>
    <scope>NUCLEOTIDE SEQUENCE [LARGE SCALE GENOMIC DNA]</scope>
    <source>
        <strain evidence="2 3">JCM 13523</strain>
    </source>
</reference>
<feature type="transmembrane region" description="Helical" evidence="1">
    <location>
        <begin position="12"/>
        <end position="34"/>
    </location>
</feature>
<keyword evidence="1" id="KW-0472">Membrane</keyword>
<feature type="transmembrane region" description="Helical" evidence="1">
    <location>
        <begin position="116"/>
        <end position="135"/>
    </location>
</feature>
<name>A0A4R4ZX13_9ACTN</name>
<organism evidence="2 3">
    <name type="scientific">Kribbella antibiotica</name>
    <dbReference type="NCBI Taxonomy" id="190195"/>
    <lineage>
        <taxon>Bacteria</taxon>
        <taxon>Bacillati</taxon>
        <taxon>Actinomycetota</taxon>
        <taxon>Actinomycetes</taxon>
        <taxon>Propionibacteriales</taxon>
        <taxon>Kribbellaceae</taxon>
        <taxon>Kribbella</taxon>
    </lineage>
</organism>
<sequence length="146" mass="16454">MMTVLGLISDVGGTFIALSAVIGGVVTGTTIALATRKQRREQLRILEQRPVAEWKQVRRAMWRGPVPADPEIRGSALELARTMYGRAHRFRWWITIILALNLVLSIARVATGDNPWYLLAGVAWVGAVVSHWYTIRRLRQRIALLQ</sequence>
<evidence type="ECO:0000313" key="3">
    <source>
        <dbReference type="Proteomes" id="UP000295124"/>
    </source>
</evidence>
<protein>
    <submittedName>
        <fullName evidence="2">Uncharacterized protein</fullName>
    </submittedName>
</protein>